<evidence type="ECO:0000313" key="1">
    <source>
        <dbReference type="Proteomes" id="UP000095283"/>
    </source>
</evidence>
<proteinExistence type="predicted"/>
<evidence type="ECO:0000313" key="2">
    <source>
        <dbReference type="WBParaSite" id="Hba_00547"/>
    </source>
</evidence>
<sequence length="88" mass="10291">MAHYMISEPDSVYSLMHEKTRQSFGKLLLALFDSHWDTRGEYMCFKAKRDKGLMMATDYQLGCDQEIENASGMAFRKCKNRRLEKNGE</sequence>
<reference evidence="2" key="1">
    <citation type="submission" date="2016-11" db="UniProtKB">
        <authorList>
            <consortium name="WormBaseParasite"/>
        </authorList>
    </citation>
    <scope>IDENTIFICATION</scope>
</reference>
<dbReference type="Proteomes" id="UP000095283">
    <property type="component" value="Unplaced"/>
</dbReference>
<dbReference type="WBParaSite" id="Hba_00547">
    <property type="protein sequence ID" value="Hba_00547"/>
    <property type="gene ID" value="Hba_00547"/>
</dbReference>
<name>A0A1I7W7C4_HETBA</name>
<accession>A0A1I7W7C4</accession>
<dbReference type="AlphaFoldDB" id="A0A1I7W7C4"/>
<organism evidence="1 2">
    <name type="scientific">Heterorhabditis bacteriophora</name>
    <name type="common">Entomopathogenic nematode worm</name>
    <dbReference type="NCBI Taxonomy" id="37862"/>
    <lineage>
        <taxon>Eukaryota</taxon>
        <taxon>Metazoa</taxon>
        <taxon>Ecdysozoa</taxon>
        <taxon>Nematoda</taxon>
        <taxon>Chromadorea</taxon>
        <taxon>Rhabditida</taxon>
        <taxon>Rhabditina</taxon>
        <taxon>Rhabditomorpha</taxon>
        <taxon>Strongyloidea</taxon>
        <taxon>Heterorhabditidae</taxon>
        <taxon>Heterorhabditis</taxon>
    </lineage>
</organism>
<keyword evidence="1" id="KW-1185">Reference proteome</keyword>
<protein>
    <submittedName>
        <fullName evidence="2">Uncharacterized protein</fullName>
    </submittedName>
</protein>